<dbReference type="EMBL" id="ATFC01000002">
    <property type="protein sequence ID" value="EPF47675.1"/>
    <property type="molecule type" value="Genomic_DNA"/>
</dbReference>
<protein>
    <submittedName>
        <fullName evidence="1">Uncharacterized protein</fullName>
    </submittedName>
</protein>
<reference evidence="1 2" key="1">
    <citation type="submission" date="2013-04" db="EMBL/GenBank/DDBJ databases">
        <title>The Genome Sequence of Treponema vincentii F0403.</title>
        <authorList>
            <consortium name="The Broad Institute Genomics Platform"/>
            <person name="Earl A."/>
            <person name="Ward D."/>
            <person name="Feldgarden M."/>
            <person name="Gevers D."/>
            <person name="Leonetti C."/>
            <person name="Izard J."/>
            <person name="Walker B."/>
            <person name="Young S."/>
            <person name="Zeng Q."/>
            <person name="Gargeya S."/>
            <person name="Fitzgerald M."/>
            <person name="Haas B."/>
            <person name="Abouelleil A."/>
            <person name="Allen A.W."/>
            <person name="Alvarado L."/>
            <person name="Arachchi H.M."/>
            <person name="Berlin A.M."/>
            <person name="Chapman S.B."/>
            <person name="Gainer-Dewar J."/>
            <person name="Goldberg J."/>
            <person name="Griggs A."/>
            <person name="Gujja S."/>
            <person name="Hansen M."/>
            <person name="Howarth C."/>
            <person name="Imamovic A."/>
            <person name="Ireland A."/>
            <person name="Larimer J."/>
            <person name="McCowan C."/>
            <person name="Murphy C."/>
            <person name="Pearson M."/>
            <person name="Poon T.W."/>
            <person name="Priest M."/>
            <person name="Roberts A."/>
            <person name="Saif S."/>
            <person name="Shea T."/>
            <person name="Sisk P."/>
            <person name="Sykes S."/>
            <person name="Wortman J."/>
            <person name="Nusbaum C."/>
            <person name="Birren B."/>
        </authorList>
    </citation>
    <scope>NUCLEOTIDE SEQUENCE [LARGE SCALE GENOMIC DNA]</scope>
    <source>
        <strain evidence="1 2">F0403</strain>
    </source>
</reference>
<organism evidence="1 2">
    <name type="scientific">Treponema vincentii F0403</name>
    <dbReference type="NCBI Taxonomy" id="1125702"/>
    <lineage>
        <taxon>Bacteria</taxon>
        <taxon>Pseudomonadati</taxon>
        <taxon>Spirochaetota</taxon>
        <taxon>Spirochaetia</taxon>
        <taxon>Spirochaetales</taxon>
        <taxon>Treponemataceae</taxon>
        <taxon>Treponema</taxon>
    </lineage>
</organism>
<dbReference type="Proteomes" id="UP000014605">
    <property type="component" value="Unassembled WGS sequence"/>
</dbReference>
<dbReference type="PATRIC" id="fig|1125702.3.peg.604"/>
<dbReference type="HOGENOM" id="CLU_2959523_0_0_12"/>
<keyword evidence="2" id="KW-1185">Reference proteome</keyword>
<evidence type="ECO:0000313" key="1">
    <source>
        <dbReference type="EMBL" id="EPF47675.1"/>
    </source>
</evidence>
<dbReference type="RefSeq" id="WP_016518132.1">
    <property type="nucleotide sequence ID" value="NZ_KE332512.1"/>
</dbReference>
<gene>
    <name evidence="1" type="ORF">HMPREF1222_00577</name>
</gene>
<proteinExistence type="predicted"/>
<dbReference type="AlphaFoldDB" id="S3LD91"/>
<accession>S3LD91</accession>
<name>S3LD91_9SPIR</name>
<dbReference type="GeneID" id="301460771"/>
<comment type="caution">
    <text evidence="1">The sequence shown here is derived from an EMBL/GenBank/DDBJ whole genome shotgun (WGS) entry which is preliminary data.</text>
</comment>
<sequence>MRCVNLLEVPDSGTITVKRKALQFAIPNDGTNMSRGIKLLESAGLIEVKVPLDLICYVL</sequence>
<dbReference type="Gene3D" id="3.40.190.10">
    <property type="entry name" value="Periplasmic binding protein-like II"/>
    <property type="match status" value="1"/>
</dbReference>
<evidence type="ECO:0000313" key="2">
    <source>
        <dbReference type="Proteomes" id="UP000014605"/>
    </source>
</evidence>